<protein>
    <submittedName>
        <fullName evidence="2">DNA-binding transcriptional regulator, XRE family</fullName>
    </submittedName>
</protein>
<dbReference type="RefSeq" id="WP_073386272.1">
    <property type="nucleotide sequence ID" value="NZ_FQXK01000009.1"/>
</dbReference>
<gene>
    <name evidence="2" type="ORF">SAMN02745229_01194</name>
</gene>
<evidence type="ECO:0000313" key="2">
    <source>
        <dbReference type="EMBL" id="SHH92786.1"/>
    </source>
</evidence>
<dbReference type="Proteomes" id="UP000184278">
    <property type="component" value="Unassembled WGS sequence"/>
</dbReference>
<keyword evidence="2" id="KW-0238">DNA-binding</keyword>
<sequence length="76" mass="8653">MKVSYNKLWKLLIDREMKKTDLIDAVKTSPNTIAKMSKNENVSMDVITRICEYLNCDVGDIMELIPDNGGNTSEEK</sequence>
<dbReference type="OrthoDB" id="9804186at2"/>
<keyword evidence="3" id="KW-1185">Reference proteome</keyword>
<dbReference type="Pfam" id="PF13443">
    <property type="entry name" value="HTH_26"/>
    <property type="match status" value="1"/>
</dbReference>
<dbReference type="GO" id="GO:0003677">
    <property type="term" value="F:DNA binding"/>
    <property type="evidence" value="ECO:0007669"/>
    <property type="project" value="UniProtKB-KW"/>
</dbReference>
<dbReference type="SUPFAM" id="SSF47413">
    <property type="entry name" value="lambda repressor-like DNA-binding domains"/>
    <property type="match status" value="1"/>
</dbReference>
<reference evidence="3" key="1">
    <citation type="submission" date="2016-11" db="EMBL/GenBank/DDBJ databases">
        <authorList>
            <person name="Varghese N."/>
            <person name="Submissions S."/>
        </authorList>
    </citation>
    <scope>NUCLEOTIDE SEQUENCE [LARGE SCALE GENOMIC DNA]</scope>
    <source>
        <strain evidence="3">DSM 3071</strain>
    </source>
</reference>
<dbReference type="EMBL" id="FQXK01000009">
    <property type="protein sequence ID" value="SHH92786.1"/>
    <property type="molecule type" value="Genomic_DNA"/>
</dbReference>
<evidence type="ECO:0000259" key="1">
    <source>
        <dbReference type="Pfam" id="PF13443"/>
    </source>
</evidence>
<accession>A0A1M5WYM3</accession>
<dbReference type="STRING" id="1121131.SAMN02745229_01194"/>
<organism evidence="2 3">
    <name type="scientific">Butyrivibrio fibrisolvens DSM 3071</name>
    <dbReference type="NCBI Taxonomy" id="1121131"/>
    <lineage>
        <taxon>Bacteria</taxon>
        <taxon>Bacillati</taxon>
        <taxon>Bacillota</taxon>
        <taxon>Clostridia</taxon>
        <taxon>Lachnospirales</taxon>
        <taxon>Lachnospiraceae</taxon>
        <taxon>Butyrivibrio</taxon>
    </lineage>
</organism>
<dbReference type="AlphaFoldDB" id="A0A1M5WYM3"/>
<dbReference type="GeneID" id="89510425"/>
<dbReference type="Gene3D" id="1.10.260.40">
    <property type="entry name" value="lambda repressor-like DNA-binding domains"/>
    <property type="match status" value="1"/>
</dbReference>
<proteinExistence type="predicted"/>
<dbReference type="InterPro" id="IPR010982">
    <property type="entry name" value="Lambda_DNA-bd_dom_sf"/>
</dbReference>
<feature type="domain" description="HTH cro/C1-type" evidence="1">
    <location>
        <begin position="7"/>
        <end position="67"/>
    </location>
</feature>
<evidence type="ECO:0000313" key="3">
    <source>
        <dbReference type="Proteomes" id="UP000184278"/>
    </source>
</evidence>
<dbReference type="InterPro" id="IPR001387">
    <property type="entry name" value="Cro/C1-type_HTH"/>
</dbReference>
<name>A0A1M5WYM3_BUTFI</name>